<evidence type="ECO:0000256" key="2">
    <source>
        <dbReference type="ARBA" id="ARBA00022598"/>
    </source>
</evidence>
<dbReference type="InterPro" id="IPR008147">
    <property type="entry name" value="Gln_synt_N"/>
</dbReference>
<dbReference type="SUPFAM" id="SSF55931">
    <property type="entry name" value="Glutamine synthetase/guanido kinase"/>
    <property type="match status" value="1"/>
</dbReference>
<evidence type="ECO:0000256" key="4">
    <source>
        <dbReference type="ARBA" id="ARBA00022840"/>
    </source>
</evidence>
<comment type="similarity">
    <text evidence="1 5 6">Belongs to the glutamine synthetase family.</text>
</comment>
<dbReference type="PANTHER" id="PTHR43785">
    <property type="entry name" value="GAMMA-GLUTAMYLPUTRESCINE SYNTHETASE"/>
    <property type="match status" value="1"/>
</dbReference>
<dbReference type="SUPFAM" id="SSF54368">
    <property type="entry name" value="Glutamine synthetase, N-terminal domain"/>
    <property type="match status" value="1"/>
</dbReference>
<dbReference type="GO" id="GO:0006576">
    <property type="term" value="P:biogenic amine metabolic process"/>
    <property type="evidence" value="ECO:0007669"/>
    <property type="project" value="UniProtKB-ARBA"/>
</dbReference>
<keyword evidence="3" id="KW-0547">Nucleotide-binding</keyword>
<evidence type="ECO:0000313" key="10">
    <source>
        <dbReference type="Proteomes" id="UP000265926"/>
    </source>
</evidence>
<accession>A0A399T386</accession>
<evidence type="ECO:0000256" key="6">
    <source>
        <dbReference type="RuleBase" id="RU000384"/>
    </source>
</evidence>
<keyword evidence="2" id="KW-0436">Ligase</keyword>
<feature type="domain" description="GS beta-grasp" evidence="7">
    <location>
        <begin position="13"/>
        <end position="109"/>
    </location>
</feature>
<proteinExistence type="inferred from homology"/>
<feature type="domain" description="GS catalytic" evidence="8">
    <location>
        <begin position="115"/>
        <end position="451"/>
    </location>
</feature>
<sequence length="451" mass="50954">MNKAEILYKIQNSDTKKVKIAFSDIDGILRGKYIHRDKFLSSVENGIGFCDVIFGWDCNDKCYDNSEITGWHSGYPDAKAHIDLSTFREIPWEKNIPFFLGDFSKDPQYAKAVCSRSLLKRIADQSKAMGFTPIFSQEFEWFNFRGTPSEISAGNFDELNPITPGMFGYSLIRTSLNQEYFHELFDLLEQFNIPLEGMHTETGPGVMEATVIHDEVVSAADKALLFKTSVKEIAYRHNFVATFMAKWNVKLPGSGGHLHQSLWDLENRNNLFFDANDPHKMSETMKQYIAGQLYCLPDILPMFAPNPNSYRRLSGGDWAPSTLTWGIDNRTTSIRAIPGAPQSTRIETRVPGADTNAYLVMAAALASGLYGIKKQLKLGEATTGNGYQNKGGGELPANLEEATKKMAGSEIAAELFGHEFVKHFTATREWECRQIDRNDPKWELRRYFEII</sequence>
<dbReference type="InterPro" id="IPR036651">
    <property type="entry name" value="Gln_synt_N_sf"/>
</dbReference>
<dbReference type="GO" id="GO:0005524">
    <property type="term" value="F:ATP binding"/>
    <property type="evidence" value="ECO:0007669"/>
    <property type="project" value="UniProtKB-KW"/>
</dbReference>
<dbReference type="GO" id="GO:0006542">
    <property type="term" value="P:glutamine biosynthetic process"/>
    <property type="evidence" value="ECO:0007669"/>
    <property type="project" value="InterPro"/>
</dbReference>
<dbReference type="InterPro" id="IPR014746">
    <property type="entry name" value="Gln_synth/guanido_kin_cat_dom"/>
</dbReference>
<dbReference type="GO" id="GO:0004356">
    <property type="term" value="F:glutamine synthetase activity"/>
    <property type="evidence" value="ECO:0007669"/>
    <property type="project" value="InterPro"/>
</dbReference>
<dbReference type="InterPro" id="IPR008146">
    <property type="entry name" value="Gln_synth_cat_dom"/>
</dbReference>
<evidence type="ECO:0000256" key="1">
    <source>
        <dbReference type="ARBA" id="ARBA00009897"/>
    </source>
</evidence>
<evidence type="ECO:0000259" key="7">
    <source>
        <dbReference type="PROSITE" id="PS51986"/>
    </source>
</evidence>
<dbReference type="OrthoDB" id="9807095at2"/>
<dbReference type="PROSITE" id="PS51986">
    <property type="entry name" value="GS_BETA_GRASP"/>
    <property type="match status" value="1"/>
</dbReference>
<dbReference type="PROSITE" id="PS51987">
    <property type="entry name" value="GS_CATALYTIC"/>
    <property type="match status" value="1"/>
</dbReference>
<protein>
    <submittedName>
        <fullName evidence="9">Glutamine synthetase</fullName>
    </submittedName>
</protein>
<dbReference type="EMBL" id="QWGR01000005">
    <property type="protein sequence ID" value="RIJ48353.1"/>
    <property type="molecule type" value="Genomic_DNA"/>
</dbReference>
<evidence type="ECO:0000313" key="9">
    <source>
        <dbReference type="EMBL" id="RIJ48353.1"/>
    </source>
</evidence>
<keyword evidence="10" id="KW-1185">Reference proteome</keyword>
<dbReference type="SMART" id="SM01230">
    <property type="entry name" value="Gln-synt_C"/>
    <property type="match status" value="1"/>
</dbReference>
<evidence type="ECO:0000259" key="8">
    <source>
        <dbReference type="PROSITE" id="PS51987"/>
    </source>
</evidence>
<reference evidence="9 10" key="1">
    <citation type="submission" date="2018-08" db="EMBL/GenBank/DDBJ databases">
        <title>Pallidiluteibacterium maritimus gen. nov., sp. nov., isolated from coastal sediment.</title>
        <authorList>
            <person name="Zhou L.Y."/>
        </authorList>
    </citation>
    <scope>NUCLEOTIDE SEQUENCE [LARGE SCALE GENOMIC DNA]</scope>
    <source>
        <strain evidence="9 10">XSD2</strain>
    </source>
</reference>
<dbReference type="PANTHER" id="PTHR43785:SF12">
    <property type="entry name" value="TYPE-1 GLUTAMINE SYNTHETASE 2"/>
    <property type="match status" value="1"/>
</dbReference>
<dbReference type="RefSeq" id="WP_119438085.1">
    <property type="nucleotide sequence ID" value="NZ_QWGR01000005.1"/>
</dbReference>
<name>A0A399T386_9BACT</name>
<evidence type="ECO:0000256" key="3">
    <source>
        <dbReference type="ARBA" id="ARBA00022741"/>
    </source>
</evidence>
<gene>
    <name evidence="9" type="ORF">D1614_11535</name>
</gene>
<comment type="caution">
    <text evidence="9">The sequence shown here is derived from an EMBL/GenBank/DDBJ whole genome shotgun (WGS) entry which is preliminary data.</text>
</comment>
<dbReference type="Gene3D" id="3.10.20.70">
    <property type="entry name" value="Glutamine synthetase, N-terminal domain"/>
    <property type="match status" value="1"/>
</dbReference>
<dbReference type="FunFam" id="3.30.590.10:FF:000005">
    <property type="entry name" value="Probable glutamine synthetase"/>
    <property type="match status" value="1"/>
</dbReference>
<dbReference type="GO" id="GO:0042402">
    <property type="term" value="P:biogenic amine catabolic process"/>
    <property type="evidence" value="ECO:0007669"/>
    <property type="project" value="UniProtKB-ARBA"/>
</dbReference>
<dbReference type="Gene3D" id="3.30.590.10">
    <property type="entry name" value="Glutamine synthetase/guanido kinase, catalytic domain"/>
    <property type="match status" value="1"/>
</dbReference>
<dbReference type="AlphaFoldDB" id="A0A399T386"/>
<dbReference type="Pfam" id="PF00120">
    <property type="entry name" value="Gln-synt_C"/>
    <property type="match status" value="1"/>
</dbReference>
<keyword evidence="4" id="KW-0067">ATP-binding</keyword>
<evidence type="ECO:0000256" key="5">
    <source>
        <dbReference type="PROSITE-ProRule" id="PRU01330"/>
    </source>
</evidence>
<dbReference type="Proteomes" id="UP000265926">
    <property type="component" value="Unassembled WGS sequence"/>
</dbReference>
<organism evidence="9 10">
    <name type="scientific">Maribellus luteus</name>
    <dbReference type="NCBI Taxonomy" id="2305463"/>
    <lineage>
        <taxon>Bacteria</taxon>
        <taxon>Pseudomonadati</taxon>
        <taxon>Bacteroidota</taxon>
        <taxon>Bacteroidia</taxon>
        <taxon>Marinilabiliales</taxon>
        <taxon>Prolixibacteraceae</taxon>
        <taxon>Maribellus</taxon>
    </lineage>
</organism>